<reference evidence="2 3" key="1">
    <citation type="journal article" date="2015" name="BMC Genomics">
        <title>The genome of the truffle-parasite Tolypocladium ophioglossoides and the evolution of antifungal peptaibiotics.</title>
        <authorList>
            <person name="Quandt C.A."/>
            <person name="Bushley K.E."/>
            <person name="Spatafora J.W."/>
        </authorList>
    </citation>
    <scope>NUCLEOTIDE SEQUENCE [LARGE SCALE GENOMIC DNA]</scope>
    <source>
        <strain evidence="2 3">CBS 100239</strain>
    </source>
</reference>
<sequence length="192" mass="20644">MSSDGEHGDTAQRWSGLGREEQHVRCNGSQIVGARPLVVAVVVVVVVTEPARAACSSTAHEHSESKRAEASVPERRLPRSLDAGQASLVPHPKYRMQPTARCEVPPVGWLGERQHEAQKHSAAQRSAAAPSLSTKPPYQASLPTELSVPTYLIAISCLGDVHWQHPGALQLQLNEAPSHPSSPSTSLTSEHR</sequence>
<evidence type="ECO:0000313" key="3">
    <source>
        <dbReference type="Proteomes" id="UP000036947"/>
    </source>
</evidence>
<feature type="compositionally biased region" description="Basic and acidic residues" evidence="1">
    <location>
        <begin position="59"/>
        <end position="79"/>
    </location>
</feature>
<feature type="region of interest" description="Disordered" evidence="1">
    <location>
        <begin position="114"/>
        <end position="138"/>
    </location>
</feature>
<evidence type="ECO:0000313" key="2">
    <source>
        <dbReference type="EMBL" id="KND95290.1"/>
    </source>
</evidence>
<comment type="caution">
    <text evidence="2">The sequence shown here is derived from an EMBL/GenBank/DDBJ whole genome shotgun (WGS) entry which is preliminary data.</text>
</comment>
<name>A0A0L0NNM1_TOLOC</name>
<dbReference type="AlphaFoldDB" id="A0A0L0NNM1"/>
<feature type="compositionally biased region" description="Low complexity" evidence="1">
    <location>
        <begin position="177"/>
        <end position="192"/>
    </location>
</feature>
<dbReference type="EMBL" id="LFRF01000001">
    <property type="protein sequence ID" value="KND95290.1"/>
    <property type="molecule type" value="Genomic_DNA"/>
</dbReference>
<accession>A0A0L0NNM1</accession>
<evidence type="ECO:0000256" key="1">
    <source>
        <dbReference type="SAM" id="MobiDB-lite"/>
    </source>
</evidence>
<feature type="region of interest" description="Disordered" evidence="1">
    <location>
        <begin position="54"/>
        <end position="97"/>
    </location>
</feature>
<organism evidence="2 3">
    <name type="scientific">Tolypocladium ophioglossoides (strain CBS 100239)</name>
    <name type="common">Snaketongue truffleclub</name>
    <name type="synonym">Elaphocordyceps ophioglossoides</name>
    <dbReference type="NCBI Taxonomy" id="1163406"/>
    <lineage>
        <taxon>Eukaryota</taxon>
        <taxon>Fungi</taxon>
        <taxon>Dikarya</taxon>
        <taxon>Ascomycota</taxon>
        <taxon>Pezizomycotina</taxon>
        <taxon>Sordariomycetes</taxon>
        <taxon>Hypocreomycetidae</taxon>
        <taxon>Hypocreales</taxon>
        <taxon>Ophiocordycipitaceae</taxon>
        <taxon>Tolypocladium</taxon>
    </lineage>
</organism>
<feature type="region of interest" description="Disordered" evidence="1">
    <location>
        <begin position="173"/>
        <end position="192"/>
    </location>
</feature>
<gene>
    <name evidence="2" type="ORF">TOPH_00481</name>
</gene>
<keyword evidence="3" id="KW-1185">Reference proteome</keyword>
<dbReference type="Proteomes" id="UP000036947">
    <property type="component" value="Unassembled WGS sequence"/>
</dbReference>
<proteinExistence type="predicted"/>
<protein>
    <submittedName>
        <fullName evidence="2">Uncharacterized protein</fullName>
    </submittedName>
</protein>